<proteinExistence type="predicted"/>
<evidence type="ECO:0000259" key="2">
    <source>
        <dbReference type="Pfam" id="PF00005"/>
    </source>
</evidence>
<dbReference type="SUPFAM" id="SSF52540">
    <property type="entry name" value="P-loop containing nucleoside triphosphate hydrolases"/>
    <property type="match status" value="1"/>
</dbReference>
<dbReference type="Proteomes" id="UP000821853">
    <property type="component" value="Chromosome 3"/>
</dbReference>
<evidence type="ECO:0000313" key="4">
    <source>
        <dbReference type="Proteomes" id="UP000821853"/>
    </source>
</evidence>
<sequence>MHAFATGCLRACNLCSLRGANEREHNGIGIETQSVTCVCRVKEVPAAVSVRGLTLQYSSKAPPIIDKANLTVPKGAIYGLLGASGCGKTSLLKCLVGLQKPDSGTVLVFGEPLHKGLVPGPAVGFMPQYKRGQSAPLLHFHGPITPPTKYLFRLLRLEVTPCRPRLVQCSRRGRLDRVTSCCRGPSRCSRCGGGGHERASCSAAAPTALTVVGNAVDNPRCPRWQQERPVATALLQSTEEESRLAVRAKIRAEEAAKQPMIAPASTRQRSSYADAAKQLRILKEESMNAGKQVTQSAMGTTNAGQGVASTDVLGTTEVRDRREAALQALLTAVQATATTTQADAPAYHIAMAALAAQQALFNMPALPATPVAPQGPSQSVHQGQGPQ</sequence>
<feature type="region of interest" description="Disordered" evidence="1">
    <location>
        <begin position="367"/>
        <end position="387"/>
    </location>
</feature>
<dbReference type="AlphaFoldDB" id="A0A9J6GBH5"/>
<dbReference type="PANTHER" id="PTHR43038:SF3">
    <property type="entry name" value="ABC TRANSPORTER G FAMILY MEMBER 20 ISOFORM X1"/>
    <property type="match status" value="1"/>
</dbReference>
<dbReference type="InterPro" id="IPR003439">
    <property type="entry name" value="ABC_transporter-like_ATP-bd"/>
</dbReference>
<dbReference type="VEuPathDB" id="VectorBase:HLOH_040990"/>
<comment type="caution">
    <text evidence="3">The sequence shown here is derived from an EMBL/GenBank/DDBJ whole genome shotgun (WGS) entry which is preliminary data.</text>
</comment>
<reference evidence="3 4" key="1">
    <citation type="journal article" date="2020" name="Cell">
        <title>Large-Scale Comparative Analyses of Tick Genomes Elucidate Their Genetic Diversity and Vector Capacities.</title>
        <authorList>
            <consortium name="Tick Genome and Microbiome Consortium (TIGMIC)"/>
            <person name="Jia N."/>
            <person name="Wang J."/>
            <person name="Shi W."/>
            <person name="Du L."/>
            <person name="Sun Y."/>
            <person name="Zhan W."/>
            <person name="Jiang J.F."/>
            <person name="Wang Q."/>
            <person name="Zhang B."/>
            <person name="Ji P."/>
            <person name="Bell-Sakyi L."/>
            <person name="Cui X.M."/>
            <person name="Yuan T.T."/>
            <person name="Jiang B.G."/>
            <person name="Yang W.F."/>
            <person name="Lam T.T."/>
            <person name="Chang Q.C."/>
            <person name="Ding S.J."/>
            <person name="Wang X.J."/>
            <person name="Zhu J.G."/>
            <person name="Ruan X.D."/>
            <person name="Zhao L."/>
            <person name="Wei J.T."/>
            <person name="Ye R.Z."/>
            <person name="Que T.C."/>
            <person name="Du C.H."/>
            <person name="Zhou Y.H."/>
            <person name="Cheng J.X."/>
            <person name="Dai P.F."/>
            <person name="Guo W.B."/>
            <person name="Han X.H."/>
            <person name="Huang E.J."/>
            <person name="Li L.F."/>
            <person name="Wei W."/>
            <person name="Gao Y.C."/>
            <person name="Liu J.Z."/>
            <person name="Shao H.Z."/>
            <person name="Wang X."/>
            <person name="Wang C.C."/>
            <person name="Yang T.C."/>
            <person name="Huo Q.B."/>
            <person name="Li W."/>
            <person name="Chen H.Y."/>
            <person name="Chen S.E."/>
            <person name="Zhou L.G."/>
            <person name="Ni X.B."/>
            <person name="Tian J.H."/>
            <person name="Sheng Y."/>
            <person name="Liu T."/>
            <person name="Pan Y.S."/>
            <person name="Xia L.Y."/>
            <person name="Li J."/>
            <person name="Zhao F."/>
            <person name="Cao W.C."/>
        </authorList>
    </citation>
    <scope>NUCLEOTIDE SEQUENCE [LARGE SCALE GENOMIC DNA]</scope>
    <source>
        <strain evidence="3">HaeL-2018</strain>
    </source>
</reference>
<dbReference type="OrthoDB" id="10255969at2759"/>
<gene>
    <name evidence="3" type="ORF">HPB48_003430</name>
</gene>
<dbReference type="PANTHER" id="PTHR43038">
    <property type="entry name" value="ATP-BINDING CASSETTE, SUB-FAMILY H, MEMBER 1"/>
    <property type="match status" value="1"/>
</dbReference>
<dbReference type="Gene3D" id="3.40.50.300">
    <property type="entry name" value="P-loop containing nucleotide triphosphate hydrolases"/>
    <property type="match status" value="1"/>
</dbReference>
<feature type="compositionally biased region" description="Polar residues" evidence="1">
    <location>
        <begin position="375"/>
        <end position="387"/>
    </location>
</feature>
<evidence type="ECO:0000256" key="1">
    <source>
        <dbReference type="SAM" id="MobiDB-lite"/>
    </source>
</evidence>
<dbReference type="GO" id="GO:0016887">
    <property type="term" value="F:ATP hydrolysis activity"/>
    <property type="evidence" value="ECO:0007669"/>
    <property type="project" value="InterPro"/>
</dbReference>
<name>A0A9J6GBH5_HAELO</name>
<dbReference type="GO" id="GO:0005524">
    <property type="term" value="F:ATP binding"/>
    <property type="evidence" value="ECO:0007669"/>
    <property type="project" value="InterPro"/>
</dbReference>
<dbReference type="InterPro" id="IPR027417">
    <property type="entry name" value="P-loop_NTPase"/>
</dbReference>
<accession>A0A9J6GBH5</accession>
<evidence type="ECO:0000313" key="3">
    <source>
        <dbReference type="EMBL" id="KAH9372223.1"/>
    </source>
</evidence>
<keyword evidence="4" id="KW-1185">Reference proteome</keyword>
<feature type="domain" description="ABC transporter" evidence="2">
    <location>
        <begin position="66"/>
        <end position="115"/>
    </location>
</feature>
<dbReference type="Pfam" id="PF00005">
    <property type="entry name" value="ABC_tran"/>
    <property type="match status" value="1"/>
</dbReference>
<organism evidence="3 4">
    <name type="scientific">Haemaphysalis longicornis</name>
    <name type="common">Bush tick</name>
    <dbReference type="NCBI Taxonomy" id="44386"/>
    <lineage>
        <taxon>Eukaryota</taxon>
        <taxon>Metazoa</taxon>
        <taxon>Ecdysozoa</taxon>
        <taxon>Arthropoda</taxon>
        <taxon>Chelicerata</taxon>
        <taxon>Arachnida</taxon>
        <taxon>Acari</taxon>
        <taxon>Parasitiformes</taxon>
        <taxon>Ixodida</taxon>
        <taxon>Ixodoidea</taxon>
        <taxon>Ixodidae</taxon>
        <taxon>Haemaphysalinae</taxon>
        <taxon>Haemaphysalis</taxon>
    </lineage>
</organism>
<dbReference type="EMBL" id="JABSTR010000005">
    <property type="protein sequence ID" value="KAH9372223.1"/>
    <property type="molecule type" value="Genomic_DNA"/>
</dbReference>
<protein>
    <recommendedName>
        <fullName evidence="2">ABC transporter domain-containing protein</fullName>
    </recommendedName>
</protein>